<accession>A0AAD3CQW6</accession>
<feature type="compositionally biased region" description="Polar residues" evidence="1">
    <location>
        <begin position="320"/>
        <end position="330"/>
    </location>
</feature>
<sequence length="434" mass="48328">MPRTTEWGSASLKASNKKVEKEMFDMYLKLGEDPKGRDGKPMTADEFHGASANWKQYNSTSFRSAFKRVQNLVAKGIQEYPSEEKEVKAPTKTKPFTSSSSAQAPPAEEYEADFEEEESSDSTNELLFGTNEGQVTLPLLWCQVTHPPQGDDNRRTKRVHILMQMLSGTDAKTGYAISNEPKSNELVFALQKDNEEVMWGDAGRVIIEDRFAAESMKMHSAEATNNFTEIPKQEQRLVFPFILDRVLQKKPFYVKVNDGPAGNYLGLYVVAKVDWDDKEAASAGDDFYEVKSPLGNNKTANFYHNKSSVTPSKPAASAFRGQSSAASSENDLSDLDSRMLQALLRKLNIQHEDIMFDDSIAKTSNITPRSVKQKKKSVAAKKPVPGTNLVNHFLNSIPSSLGKKTQATEATSGDEDGLSYEEDDESVQEVYRDD</sequence>
<name>A0AAD3CQW6_9STRA</name>
<evidence type="ECO:0000313" key="3">
    <source>
        <dbReference type="Proteomes" id="UP001054902"/>
    </source>
</evidence>
<dbReference type="EMBL" id="BLLK01000040">
    <property type="protein sequence ID" value="GFH50531.1"/>
    <property type="molecule type" value="Genomic_DNA"/>
</dbReference>
<comment type="caution">
    <text evidence="2">The sequence shown here is derived from an EMBL/GenBank/DDBJ whole genome shotgun (WGS) entry which is preliminary data.</text>
</comment>
<feature type="region of interest" description="Disordered" evidence="1">
    <location>
        <begin position="82"/>
        <end position="121"/>
    </location>
</feature>
<gene>
    <name evidence="2" type="ORF">CTEN210_07007</name>
</gene>
<feature type="region of interest" description="Disordered" evidence="1">
    <location>
        <begin position="305"/>
        <end position="332"/>
    </location>
</feature>
<feature type="compositionally biased region" description="Acidic residues" evidence="1">
    <location>
        <begin position="412"/>
        <end position="427"/>
    </location>
</feature>
<keyword evidence="3" id="KW-1185">Reference proteome</keyword>
<feature type="compositionally biased region" description="Acidic residues" evidence="1">
    <location>
        <begin position="108"/>
        <end position="120"/>
    </location>
</feature>
<protein>
    <submittedName>
        <fullName evidence="2">Uncharacterized protein</fullName>
    </submittedName>
</protein>
<feature type="compositionally biased region" description="Low complexity" evidence="1">
    <location>
        <begin position="90"/>
        <end position="107"/>
    </location>
</feature>
<evidence type="ECO:0000313" key="2">
    <source>
        <dbReference type="EMBL" id="GFH50531.1"/>
    </source>
</evidence>
<feature type="region of interest" description="Disordered" evidence="1">
    <location>
        <begin position="398"/>
        <end position="434"/>
    </location>
</feature>
<reference evidence="2 3" key="1">
    <citation type="journal article" date="2021" name="Sci. Rep.">
        <title>The genome of the diatom Chaetoceros tenuissimus carries an ancient integrated fragment of an extant virus.</title>
        <authorList>
            <person name="Hongo Y."/>
            <person name="Kimura K."/>
            <person name="Takaki Y."/>
            <person name="Yoshida Y."/>
            <person name="Baba S."/>
            <person name="Kobayashi G."/>
            <person name="Nagasaki K."/>
            <person name="Hano T."/>
            <person name="Tomaru Y."/>
        </authorList>
    </citation>
    <scope>NUCLEOTIDE SEQUENCE [LARGE SCALE GENOMIC DNA]</scope>
    <source>
        <strain evidence="2 3">NIES-3715</strain>
    </source>
</reference>
<dbReference type="Proteomes" id="UP001054902">
    <property type="component" value="Unassembled WGS sequence"/>
</dbReference>
<evidence type="ECO:0000256" key="1">
    <source>
        <dbReference type="SAM" id="MobiDB-lite"/>
    </source>
</evidence>
<dbReference type="AlphaFoldDB" id="A0AAD3CQW6"/>
<feature type="compositionally biased region" description="Polar residues" evidence="1">
    <location>
        <begin position="398"/>
        <end position="411"/>
    </location>
</feature>
<organism evidence="2 3">
    <name type="scientific">Chaetoceros tenuissimus</name>
    <dbReference type="NCBI Taxonomy" id="426638"/>
    <lineage>
        <taxon>Eukaryota</taxon>
        <taxon>Sar</taxon>
        <taxon>Stramenopiles</taxon>
        <taxon>Ochrophyta</taxon>
        <taxon>Bacillariophyta</taxon>
        <taxon>Coscinodiscophyceae</taxon>
        <taxon>Chaetocerotophycidae</taxon>
        <taxon>Chaetocerotales</taxon>
        <taxon>Chaetocerotaceae</taxon>
        <taxon>Chaetoceros</taxon>
    </lineage>
</organism>
<proteinExistence type="predicted"/>